<dbReference type="Proteomes" id="UP000087766">
    <property type="component" value="Unplaced"/>
</dbReference>
<dbReference type="InterPro" id="IPR043452">
    <property type="entry name" value="BZIP46-like"/>
</dbReference>
<keyword evidence="6" id="KW-1185">Reference proteome</keyword>
<sequence>MARRIMGFSPNRGQGPQYPPMVRQRSFYNLRFEDVQRPLLGNTGNESAYLVQDPSCDHHSFTKTSGIGEAWRGIVDHEHMNRSVETLLNEPTLGESTLEHVLANAGVINVADQNANVHTLPPMVIDSIHQQHWLQIPSVSTHQPHHHHHDQSQIIGNSQDFSVSNNSFYDSQLSYSENSAGIPMSPSYSDSSKTSLFTKRKHSNDEMLEKAVERRQKRMAKNRESAARSRAKKQEHIHRLENEKCRLQKVNCWLKKLKSKMVLDASAGGSINRKTEDEAYNLIKLMADNEEAHDTHGDVIQELSMIQNNVITQQLEEVTKRLAELYGHV</sequence>
<dbReference type="GO" id="GO:0045893">
    <property type="term" value="P:positive regulation of DNA-templated transcription"/>
    <property type="evidence" value="ECO:0007669"/>
    <property type="project" value="InterPro"/>
</dbReference>
<feature type="domain" description="BZIP" evidence="5">
    <location>
        <begin position="212"/>
        <end position="256"/>
    </location>
</feature>
<dbReference type="InterPro" id="IPR046347">
    <property type="entry name" value="bZIP_sf"/>
</dbReference>
<dbReference type="PROSITE" id="PS50217">
    <property type="entry name" value="BZIP"/>
    <property type="match status" value="1"/>
</dbReference>
<evidence type="ECO:0000259" key="5">
    <source>
        <dbReference type="PROSITE" id="PS50217"/>
    </source>
</evidence>
<dbReference type="OrthoDB" id="644067at2759"/>
<dbReference type="GO" id="GO:0005634">
    <property type="term" value="C:nucleus"/>
    <property type="evidence" value="ECO:0007669"/>
    <property type="project" value="UniProtKB-SubCell"/>
</dbReference>
<proteinExistence type="predicted"/>
<dbReference type="SMART" id="SM00338">
    <property type="entry name" value="BRLZ"/>
    <property type="match status" value="1"/>
</dbReference>
<dbReference type="InterPro" id="IPR004827">
    <property type="entry name" value="bZIP"/>
</dbReference>
<gene>
    <name evidence="7" type="primary">LOC106755049</name>
</gene>
<dbReference type="RefSeq" id="XP_014492633.1">
    <property type="nucleotide sequence ID" value="XM_014637147.1"/>
</dbReference>
<dbReference type="STRING" id="3916.A0A1S3TFT7"/>
<dbReference type="KEGG" id="vra:106755049"/>
<evidence type="ECO:0000256" key="1">
    <source>
        <dbReference type="ARBA" id="ARBA00004123"/>
    </source>
</evidence>
<evidence type="ECO:0000313" key="7">
    <source>
        <dbReference type="RefSeq" id="XP_014492633.1"/>
    </source>
</evidence>
<dbReference type="PANTHER" id="PTHR22952:SF404">
    <property type="entry name" value="BZIP DOMAIN-CONTAINING PROTEIN"/>
    <property type="match status" value="1"/>
</dbReference>
<comment type="subcellular location">
    <subcellularLocation>
        <location evidence="1">Nucleus</location>
    </subcellularLocation>
</comment>
<organism evidence="6 7">
    <name type="scientific">Vigna radiata var. radiata</name>
    <name type="common">Mung bean</name>
    <name type="synonym">Phaseolus aureus</name>
    <dbReference type="NCBI Taxonomy" id="3916"/>
    <lineage>
        <taxon>Eukaryota</taxon>
        <taxon>Viridiplantae</taxon>
        <taxon>Streptophyta</taxon>
        <taxon>Embryophyta</taxon>
        <taxon>Tracheophyta</taxon>
        <taxon>Spermatophyta</taxon>
        <taxon>Magnoliopsida</taxon>
        <taxon>eudicotyledons</taxon>
        <taxon>Gunneridae</taxon>
        <taxon>Pentapetalae</taxon>
        <taxon>rosids</taxon>
        <taxon>fabids</taxon>
        <taxon>Fabales</taxon>
        <taxon>Fabaceae</taxon>
        <taxon>Papilionoideae</taxon>
        <taxon>50 kb inversion clade</taxon>
        <taxon>NPAAA clade</taxon>
        <taxon>indigoferoid/millettioid clade</taxon>
        <taxon>Phaseoleae</taxon>
        <taxon>Vigna</taxon>
    </lineage>
</organism>
<accession>A0A1S3TFT7</accession>
<keyword evidence="3" id="KW-0539">Nucleus</keyword>
<dbReference type="CDD" id="cd14707">
    <property type="entry name" value="bZIP_plant_BZIP46"/>
    <property type="match status" value="1"/>
</dbReference>
<dbReference type="GO" id="GO:0003700">
    <property type="term" value="F:DNA-binding transcription factor activity"/>
    <property type="evidence" value="ECO:0007669"/>
    <property type="project" value="InterPro"/>
</dbReference>
<dbReference type="SUPFAM" id="SSF57959">
    <property type="entry name" value="Leucine zipper domain"/>
    <property type="match status" value="1"/>
</dbReference>
<dbReference type="Gene3D" id="1.20.5.170">
    <property type="match status" value="1"/>
</dbReference>
<dbReference type="PANTHER" id="PTHR22952">
    <property type="entry name" value="CAMP-RESPONSE ELEMENT BINDING PROTEIN-RELATED"/>
    <property type="match status" value="1"/>
</dbReference>
<reference evidence="7" key="1">
    <citation type="submission" date="2025-08" db="UniProtKB">
        <authorList>
            <consortium name="RefSeq"/>
        </authorList>
    </citation>
    <scope>IDENTIFICATION</scope>
    <source>
        <tissue evidence="7">Leaf</tissue>
    </source>
</reference>
<evidence type="ECO:0000256" key="3">
    <source>
        <dbReference type="ARBA" id="ARBA00023242"/>
    </source>
</evidence>
<dbReference type="PROSITE" id="PS00036">
    <property type="entry name" value="BZIP_BASIC"/>
    <property type="match status" value="1"/>
</dbReference>
<dbReference type="GeneID" id="106755049"/>
<name>A0A1S3TFT7_VIGRR</name>
<evidence type="ECO:0000256" key="4">
    <source>
        <dbReference type="SAM" id="MobiDB-lite"/>
    </source>
</evidence>
<evidence type="ECO:0000256" key="2">
    <source>
        <dbReference type="ARBA" id="ARBA00023125"/>
    </source>
</evidence>
<dbReference type="GO" id="GO:0003677">
    <property type="term" value="F:DNA binding"/>
    <property type="evidence" value="ECO:0007669"/>
    <property type="project" value="UniProtKB-KW"/>
</dbReference>
<protein>
    <submittedName>
        <fullName evidence="7">ABSCISIC ACID-INSENSITIVE 5-like protein 3</fullName>
    </submittedName>
</protein>
<feature type="region of interest" description="Disordered" evidence="4">
    <location>
        <begin position="1"/>
        <end position="20"/>
    </location>
</feature>
<dbReference type="AlphaFoldDB" id="A0A1S3TFT7"/>
<dbReference type="Pfam" id="PF00170">
    <property type="entry name" value="bZIP_1"/>
    <property type="match status" value="1"/>
</dbReference>
<keyword evidence="2" id="KW-0238">DNA-binding</keyword>
<evidence type="ECO:0000313" key="6">
    <source>
        <dbReference type="Proteomes" id="UP000087766"/>
    </source>
</evidence>